<sequence>MGGSPQVGASALFEVSASAPGTTLETMGTELLILQAHDSNQPKLGS</sequence>
<proteinExistence type="predicted"/>
<gene>
    <name evidence="1" type="ORF">LYNGBM3L_67500</name>
</gene>
<dbReference type="Proteomes" id="UP000003959">
    <property type="component" value="Unassembled WGS sequence"/>
</dbReference>
<protein>
    <submittedName>
        <fullName evidence="1">Uncharacterized protein</fullName>
    </submittedName>
</protein>
<dbReference type="AlphaFoldDB" id="F4Y272"/>
<keyword evidence="2" id="KW-1185">Reference proteome</keyword>
<dbReference type="HOGENOM" id="CLU_3185937_0_0_3"/>
<evidence type="ECO:0000313" key="2">
    <source>
        <dbReference type="Proteomes" id="UP000003959"/>
    </source>
</evidence>
<name>F4Y272_9CYAN</name>
<dbReference type="EMBL" id="GL890970">
    <property type="protein sequence ID" value="EGJ29364.1"/>
    <property type="molecule type" value="Genomic_DNA"/>
</dbReference>
<organism evidence="1 2">
    <name type="scientific">Moorena producens 3L</name>
    <dbReference type="NCBI Taxonomy" id="489825"/>
    <lineage>
        <taxon>Bacteria</taxon>
        <taxon>Bacillati</taxon>
        <taxon>Cyanobacteriota</taxon>
        <taxon>Cyanophyceae</taxon>
        <taxon>Coleofasciculales</taxon>
        <taxon>Coleofasciculaceae</taxon>
        <taxon>Moorena</taxon>
    </lineage>
</organism>
<accession>F4Y272</accession>
<evidence type="ECO:0000313" key="1">
    <source>
        <dbReference type="EMBL" id="EGJ29364.1"/>
    </source>
</evidence>
<reference evidence="2" key="1">
    <citation type="journal article" date="2011" name="Proc. Natl. Acad. Sci. U.S.A.">
        <title>Genomic insights into the physiology and ecology of the marine filamentous cyanobacterium Lyngbya majuscula.</title>
        <authorList>
            <person name="Jones A.C."/>
            <person name="Monroe E.A."/>
            <person name="Podell S."/>
            <person name="Hess W.R."/>
            <person name="Klages S."/>
            <person name="Esquenazi E."/>
            <person name="Niessen S."/>
            <person name="Hoover H."/>
            <person name="Rothmann M."/>
            <person name="Lasken R.S."/>
            <person name="Yates J.R.III."/>
            <person name="Reinhardt R."/>
            <person name="Kube M."/>
            <person name="Burkart M.D."/>
            <person name="Allen E.E."/>
            <person name="Dorrestein P.C."/>
            <person name="Gerwick W.H."/>
            <person name="Gerwick L."/>
        </authorList>
    </citation>
    <scope>NUCLEOTIDE SEQUENCE [LARGE SCALE GENOMIC DNA]</scope>
    <source>
        <strain evidence="2">3L</strain>
    </source>
</reference>